<keyword evidence="2" id="KW-1185">Reference proteome</keyword>
<reference evidence="1 2" key="1">
    <citation type="submission" date="2018-10" db="EMBL/GenBank/DDBJ databases">
        <title>Phylogenomics of Brevibacillus.</title>
        <authorList>
            <person name="Dunlap C."/>
        </authorList>
    </citation>
    <scope>NUCLEOTIDE SEQUENCE [LARGE SCALE GENOMIC DNA]</scope>
    <source>
        <strain evidence="1 2">DSM 100115</strain>
    </source>
</reference>
<name>A0A3M8AYK8_9BACL</name>
<dbReference type="Pfam" id="PF13618">
    <property type="entry name" value="Gluconate_2-dh3"/>
    <property type="match status" value="1"/>
</dbReference>
<accession>A0A3M8AYK8</accession>
<organism evidence="1 2">
    <name type="scientific">Brevibacillus gelatini</name>
    <dbReference type="NCBI Taxonomy" id="1655277"/>
    <lineage>
        <taxon>Bacteria</taxon>
        <taxon>Bacillati</taxon>
        <taxon>Bacillota</taxon>
        <taxon>Bacilli</taxon>
        <taxon>Bacillales</taxon>
        <taxon>Paenibacillaceae</taxon>
        <taxon>Brevibacillus</taxon>
    </lineage>
</organism>
<gene>
    <name evidence="1" type="ORF">EDM57_14470</name>
</gene>
<evidence type="ECO:0000313" key="1">
    <source>
        <dbReference type="EMBL" id="RNB55695.1"/>
    </source>
</evidence>
<evidence type="ECO:0000313" key="2">
    <source>
        <dbReference type="Proteomes" id="UP000268829"/>
    </source>
</evidence>
<dbReference type="Proteomes" id="UP000268829">
    <property type="component" value="Unassembled WGS sequence"/>
</dbReference>
<dbReference type="RefSeq" id="WP_122905443.1">
    <property type="nucleotide sequence ID" value="NZ_RHHS01000033.1"/>
</dbReference>
<dbReference type="AlphaFoldDB" id="A0A3M8AYK8"/>
<comment type="caution">
    <text evidence="1">The sequence shown here is derived from an EMBL/GenBank/DDBJ whole genome shotgun (WGS) entry which is preliminary data.</text>
</comment>
<dbReference type="OrthoDB" id="63962at2"/>
<dbReference type="InterPro" id="IPR027056">
    <property type="entry name" value="Gluconate_2DH_su3"/>
</dbReference>
<proteinExistence type="predicted"/>
<sequence>MAKHSRYPSYDVWEQHQNWDVHTRQVVGARKMPQIAHRYLQQAEALLLQAIVSVLVDDHRLEVLTFVVAHLDDSLASTIGESQRKVGVPPKKELYRLGLAGVEAESHALYKTEFAALTAEQQQEVLRQISTGNVTDAEAWSQVAPVDFFKKLLHDTVQAYYSHPIVWSDIGYGGPAYPRGYVRVEKGLTDPWEARANVE</sequence>
<protein>
    <submittedName>
        <fullName evidence="1">Gluconate 2-dehydrogenase subunit 3 family protein</fullName>
    </submittedName>
</protein>
<dbReference type="EMBL" id="RHHS01000033">
    <property type="protein sequence ID" value="RNB55695.1"/>
    <property type="molecule type" value="Genomic_DNA"/>
</dbReference>